<evidence type="ECO:0000256" key="1">
    <source>
        <dbReference type="ARBA" id="ARBA00022801"/>
    </source>
</evidence>
<dbReference type="InterPro" id="IPR038718">
    <property type="entry name" value="SNF2-like_sf"/>
</dbReference>
<dbReference type="Pfam" id="PF00176">
    <property type="entry name" value="SNF2-rel_dom"/>
    <property type="match status" value="1"/>
</dbReference>
<dbReference type="InterPro" id="IPR014001">
    <property type="entry name" value="Helicase_ATP-bd"/>
</dbReference>
<dbReference type="InterPro" id="IPR001650">
    <property type="entry name" value="Helicase_C-like"/>
</dbReference>
<dbReference type="Pfam" id="PF13020">
    <property type="entry name" value="NOV_C"/>
    <property type="match status" value="1"/>
</dbReference>
<protein>
    <submittedName>
        <fullName evidence="4">DUF3883 domain-containing protein</fullName>
    </submittedName>
</protein>
<dbReference type="InterPro" id="IPR024975">
    <property type="entry name" value="NOV_C"/>
</dbReference>
<dbReference type="SMART" id="SM00487">
    <property type="entry name" value="DEXDc"/>
    <property type="match status" value="1"/>
</dbReference>
<reference evidence="4 5" key="1">
    <citation type="submission" date="2019-03" db="EMBL/GenBank/DDBJ databases">
        <title>Draft genome sequences of novel Actinobacteria.</title>
        <authorList>
            <person name="Sahin N."/>
            <person name="Ay H."/>
            <person name="Saygin H."/>
        </authorList>
    </citation>
    <scope>NUCLEOTIDE SEQUENCE [LARGE SCALE GENOMIC DNA]</scope>
    <source>
        <strain evidence="4 5">H3C3</strain>
    </source>
</reference>
<dbReference type="GO" id="GO:0005524">
    <property type="term" value="F:ATP binding"/>
    <property type="evidence" value="ECO:0007669"/>
    <property type="project" value="InterPro"/>
</dbReference>
<accession>A0A4R5BE68</accession>
<evidence type="ECO:0000313" key="5">
    <source>
        <dbReference type="Proteomes" id="UP000294513"/>
    </source>
</evidence>
<keyword evidence="1" id="KW-0378">Hydrolase</keyword>
<dbReference type="OrthoDB" id="9814088at2"/>
<feature type="domain" description="Helicase C-terminal" evidence="3">
    <location>
        <begin position="433"/>
        <end position="601"/>
    </location>
</feature>
<dbReference type="PROSITE" id="PS51192">
    <property type="entry name" value="HELICASE_ATP_BIND_1"/>
    <property type="match status" value="1"/>
</dbReference>
<dbReference type="PANTHER" id="PTHR10799">
    <property type="entry name" value="SNF2/RAD54 HELICASE FAMILY"/>
    <property type="match status" value="1"/>
</dbReference>
<comment type="caution">
    <text evidence="4">The sequence shown here is derived from an EMBL/GenBank/DDBJ whole genome shotgun (WGS) entry which is preliminary data.</text>
</comment>
<dbReference type="Proteomes" id="UP000294513">
    <property type="component" value="Unassembled WGS sequence"/>
</dbReference>
<dbReference type="Gene3D" id="3.40.50.300">
    <property type="entry name" value="P-loop containing nucleotide triphosphate hydrolases"/>
    <property type="match status" value="1"/>
</dbReference>
<dbReference type="InterPro" id="IPR049730">
    <property type="entry name" value="SNF2/RAD54-like_C"/>
</dbReference>
<dbReference type="SUPFAM" id="SSF52540">
    <property type="entry name" value="P-loop containing nucleoside triphosphate hydrolases"/>
    <property type="match status" value="2"/>
</dbReference>
<keyword evidence="5" id="KW-1185">Reference proteome</keyword>
<name>A0A4R5BE68_9ACTN</name>
<dbReference type="CDD" id="cd18793">
    <property type="entry name" value="SF2_C_SNF"/>
    <property type="match status" value="1"/>
</dbReference>
<organism evidence="4 5">
    <name type="scientific">Actinomadura rubrisoli</name>
    <dbReference type="NCBI Taxonomy" id="2530368"/>
    <lineage>
        <taxon>Bacteria</taxon>
        <taxon>Bacillati</taxon>
        <taxon>Actinomycetota</taxon>
        <taxon>Actinomycetes</taxon>
        <taxon>Streptosporangiales</taxon>
        <taxon>Thermomonosporaceae</taxon>
        <taxon>Actinomadura</taxon>
    </lineage>
</organism>
<sequence>MEIARDERLLIDGEVVTVVASTPTRAGFDCVVRSPSRGLVEVFVRLGDVASCKVATSDGSGDSGRAITGVWAQWMRWAIPRIRSAVLATRPLRPYAHQDDAVFGVMLSQPRLRFLLADEPGTGKTLMTGMYLAEGQRRGLIPGKTVIIVPAHLVGKWVRELERFFGIHAHPITAEIGRDPLDLRDDVAVWIVSLDLYTYNTDVRRKVVGSRASWSLAVFDEAHRLTPTSQYLGAARQLSEVTHHLLLLTATPHRGKEHYFRALLNLLDPAIYPWDDAVRTYDTALRPGRDNFLRRMKEDLRDLTGARLFRARYAETCEVFLSPAESDAYEAVMDYVTTWYSADSVLARSIYGKRAASSVTAALETLRRRRSALSGSQIGRVARVPPDGFDRPDFSRADLDSDDAWQEAEQAVLEARSRDRRAELEVVDAVIGQLERAMTVSDEPAKWRTAHEIMTRHGISPGAGQLLVFTEFTDTARWLAEVFTTAGFSTEVLDGSVDQRGREDLQLRFLGGQFQVLVSTDAGGEGIDLQSAHVMIDWDIPWSLVRLEQRAGRLHRIGQEHDVFVYHLVAPGTREGRVQQVMLENLTAASRALDGRLYDLLDATVDQAGFDFGAAMAAAYREPGAVGNVIAAVPDTQTLIARAKEIVTDEDRLKTPVDHGEALQRLAADRLQAINPVIVSAFIDHAAEVEGWDVTTGPTPGIRILSIGATGSVLPESFGGGRECLIAADADAVAKAKKEQFGRAKDVVVFGPTEEPFQELVERAVRRCETDLLAGAAAVDLASLTGYTLFVYTADLEHHDGLHRARRTVPFLIRYSGAGAFPAAWESVMNLAASTVSSAPPEPAARFEADDAARESVAAEAAAMQQRQQAITAKTRADLGDIERRYKRQIRGLPPAAKREALDRFETIKADRLAQLDLIDAVTHSSPASLGWIQVAGGARAEELGRDPDSETLAVATVVAELEGLGWVVDDRQTAGLGYDLLARRPGTTDQRLIEVKGFAGDLRPVVLEQHEWAQAQQRGNDYWLYVVLHCATDPAVVIRCQDPAGTLAGPRLIQRFTIPVSRLRRLMETP</sequence>
<dbReference type="Pfam" id="PF00271">
    <property type="entry name" value="Helicase_C"/>
    <property type="match status" value="1"/>
</dbReference>
<dbReference type="SMART" id="SM00490">
    <property type="entry name" value="HELICc"/>
    <property type="match status" value="1"/>
</dbReference>
<feature type="domain" description="Helicase ATP-binding" evidence="2">
    <location>
        <begin position="105"/>
        <end position="270"/>
    </location>
</feature>
<proteinExistence type="predicted"/>
<dbReference type="AlphaFoldDB" id="A0A4R5BE68"/>
<evidence type="ECO:0000259" key="2">
    <source>
        <dbReference type="PROSITE" id="PS51192"/>
    </source>
</evidence>
<dbReference type="InterPro" id="IPR027417">
    <property type="entry name" value="P-loop_NTPase"/>
</dbReference>
<dbReference type="GO" id="GO:0016787">
    <property type="term" value="F:hydrolase activity"/>
    <property type="evidence" value="ECO:0007669"/>
    <property type="project" value="UniProtKB-KW"/>
</dbReference>
<evidence type="ECO:0000259" key="3">
    <source>
        <dbReference type="PROSITE" id="PS51194"/>
    </source>
</evidence>
<dbReference type="InterPro" id="IPR000330">
    <property type="entry name" value="SNF2_N"/>
</dbReference>
<dbReference type="RefSeq" id="WP_131895199.1">
    <property type="nucleotide sequence ID" value="NZ_SMKU01000096.1"/>
</dbReference>
<gene>
    <name evidence="4" type="ORF">E1298_19380</name>
</gene>
<dbReference type="Gene3D" id="3.40.50.10810">
    <property type="entry name" value="Tandem AAA-ATPase domain"/>
    <property type="match status" value="1"/>
</dbReference>
<dbReference type="EMBL" id="SMKU01000096">
    <property type="protein sequence ID" value="TDD84858.1"/>
    <property type="molecule type" value="Genomic_DNA"/>
</dbReference>
<evidence type="ECO:0000313" key="4">
    <source>
        <dbReference type="EMBL" id="TDD84858.1"/>
    </source>
</evidence>
<dbReference type="PROSITE" id="PS51194">
    <property type="entry name" value="HELICASE_CTER"/>
    <property type="match status" value="1"/>
</dbReference>